<keyword evidence="2" id="KW-1185">Reference proteome</keyword>
<evidence type="ECO:0000313" key="2">
    <source>
        <dbReference type="Proteomes" id="UP001232148"/>
    </source>
</evidence>
<evidence type="ECO:0000313" key="1">
    <source>
        <dbReference type="EMBL" id="KAK2023574.1"/>
    </source>
</evidence>
<organism evidence="1 2">
    <name type="scientific">Colletotrichum zoysiae</name>
    <dbReference type="NCBI Taxonomy" id="1216348"/>
    <lineage>
        <taxon>Eukaryota</taxon>
        <taxon>Fungi</taxon>
        <taxon>Dikarya</taxon>
        <taxon>Ascomycota</taxon>
        <taxon>Pezizomycotina</taxon>
        <taxon>Sordariomycetes</taxon>
        <taxon>Hypocreomycetidae</taxon>
        <taxon>Glomerellales</taxon>
        <taxon>Glomerellaceae</taxon>
        <taxon>Colletotrichum</taxon>
        <taxon>Colletotrichum graminicola species complex</taxon>
    </lineage>
</organism>
<dbReference type="EMBL" id="MU842994">
    <property type="protein sequence ID" value="KAK2023574.1"/>
    <property type="molecule type" value="Genomic_DNA"/>
</dbReference>
<sequence length="59" mass="6591">MRGKAASHDASWIGLRLVYPMKVRRGAYRLISPEEASAKIVSVDSPQGRNRYSKNSEAK</sequence>
<dbReference type="Proteomes" id="UP001232148">
    <property type="component" value="Unassembled WGS sequence"/>
</dbReference>
<protein>
    <submittedName>
        <fullName evidence="1">Uncharacterized protein</fullName>
    </submittedName>
</protein>
<reference evidence="1" key="1">
    <citation type="submission" date="2021-06" db="EMBL/GenBank/DDBJ databases">
        <title>Comparative genomics, transcriptomics and evolutionary studies reveal genomic signatures of adaptation to plant cell wall in hemibiotrophic fungi.</title>
        <authorList>
            <consortium name="DOE Joint Genome Institute"/>
            <person name="Baroncelli R."/>
            <person name="Diaz J.F."/>
            <person name="Benocci T."/>
            <person name="Peng M."/>
            <person name="Battaglia E."/>
            <person name="Haridas S."/>
            <person name="Andreopoulos W."/>
            <person name="Labutti K."/>
            <person name="Pangilinan J."/>
            <person name="Floch G.L."/>
            <person name="Makela M.R."/>
            <person name="Henrissat B."/>
            <person name="Grigoriev I.V."/>
            <person name="Crouch J.A."/>
            <person name="De Vries R.P."/>
            <person name="Sukno S.A."/>
            <person name="Thon M.R."/>
        </authorList>
    </citation>
    <scope>NUCLEOTIDE SEQUENCE</scope>
    <source>
        <strain evidence="1">MAFF235873</strain>
    </source>
</reference>
<proteinExistence type="predicted"/>
<comment type="caution">
    <text evidence="1">The sequence shown here is derived from an EMBL/GenBank/DDBJ whole genome shotgun (WGS) entry which is preliminary data.</text>
</comment>
<gene>
    <name evidence="1" type="ORF">LX32DRAFT_644443</name>
</gene>
<dbReference type="AlphaFoldDB" id="A0AAD9H8L7"/>
<name>A0AAD9H8L7_9PEZI</name>
<accession>A0AAD9H8L7</accession>